<proteinExistence type="predicted"/>
<gene>
    <name evidence="2" type="ORF">LCGC14_1150590</name>
</gene>
<protein>
    <submittedName>
        <fullName evidence="2">Uncharacterized protein</fullName>
    </submittedName>
</protein>
<reference evidence="2" key="1">
    <citation type="journal article" date="2015" name="Nature">
        <title>Complex archaea that bridge the gap between prokaryotes and eukaryotes.</title>
        <authorList>
            <person name="Spang A."/>
            <person name="Saw J.H."/>
            <person name="Jorgensen S.L."/>
            <person name="Zaremba-Niedzwiedzka K."/>
            <person name="Martijn J."/>
            <person name="Lind A.E."/>
            <person name="van Eijk R."/>
            <person name="Schleper C."/>
            <person name="Guy L."/>
            <person name="Ettema T.J."/>
        </authorList>
    </citation>
    <scope>NUCLEOTIDE SEQUENCE</scope>
</reference>
<comment type="caution">
    <text evidence="2">The sequence shown here is derived from an EMBL/GenBank/DDBJ whole genome shotgun (WGS) entry which is preliminary data.</text>
</comment>
<dbReference type="AlphaFoldDB" id="A0A0F9Q157"/>
<sequence length="63" mass="6807">PQETTMTTKTQTTAQTATMPAHQRHAIAAMDSGELCDFQIRLQVECGMSDAEAASYIAQAFAE</sequence>
<feature type="non-terminal residue" evidence="2">
    <location>
        <position position="1"/>
    </location>
</feature>
<feature type="region of interest" description="Disordered" evidence="1">
    <location>
        <begin position="1"/>
        <end position="20"/>
    </location>
</feature>
<evidence type="ECO:0000313" key="2">
    <source>
        <dbReference type="EMBL" id="KKM99157.1"/>
    </source>
</evidence>
<evidence type="ECO:0000256" key="1">
    <source>
        <dbReference type="SAM" id="MobiDB-lite"/>
    </source>
</evidence>
<name>A0A0F9Q157_9ZZZZ</name>
<organism evidence="2">
    <name type="scientific">marine sediment metagenome</name>
    <dbReference type="NCBI Taxonomy" id="412755"/>
    <lineage>
        <taxon>unclassified sequences</taxon>
        <taxon>metagenomes</taxon>
        <taxon>ecological metagenomes</taxon>
    </lineage>
</organism>
<dbReference type="EMBL" id="LAZR01005529">
    <property type="protein sequence ID" value="KKM99157.1"/>
    <property type="molecule type" value="Genomic_DNA"/>
</dbReference>
<feature type="compositionally biased region" description="Low complexity" evidence="1">
    <location>
        <begin position="1"/>
        <end position="19"/>
    </location>
</feature>
<accession>A0A0F9Q157</accession>